<dbReference type="PANTHER" id="PTHR42790:SF21">
    <property type="entry name" value="AROMATIC_AMINOADIPATE AMINOTRANSFERASE 1"/>
    <property type="match status" value="1"/>
</dbReference>
<organism evidence="6 7">
    <name type="scientific">Stachybotrys elegans</name>
    <dbReference type="NCBI Taxonomy" id="80388"/>
    <lineage>
        <taxon>Eukaryota</taxon>
        <taxon>Fungi</taxon>
        <taxon>Dikarya</taxon>
        <taxon>Ascomycota</taxon>
        <taxon>Pezizomycotina</taxon>
        <taxon>Sordariomycetes</taxon>
        <taxon>Hypocreomycetidae</taxon>
        <taxon>Hypocreales</taxon>
        <taxon>Stachybotryaceae</taxon>
        <taxon>Stachybotrys</taxon>
    </lineage>
</organism>
<dbReference type="Gene3D" id="3.40.640.10">
    <property type="entry name" value="Type I PLP-dependent aspartate aminotransferase-like (Major domain)"/>
    <property type="match status" value="1"/>
</dbReference>
<keyword evidence="4 6" id="KW-0808">Transferase</keyword>
<dbReference type="SUPFAM" id="SSF53383">
    <property type="entry name" value="PLP-dependent transferases"/>
    <property type="match status" value="1"/>
</dbReference>
<dbReference type="GO" id="GO:0009074">
    <property type="term" value="P:aromatic amino acid family catabolic process"/>
    <property type="evidence" value="ECO:0007669"/>
    <property type="project" value="TreeGrafter"/>
</dbReference>
<comment type="caution">
    <text evidence="6">The sequence shown here is derived from an EMBL/GenBank/DDBJ whole genome shotgun (WGS) entry which is preliminary data.</text>
</comment>
<dbReference type="OrthoDB" id="691673at2759"/>
<dbReference type="InterPro" id="IPR015421">
    <property type="entry name" value="PyrdxlP-dep_Trfase_major"/>
</dbReference>
<comment type="similarity">
    <text evidence="2">Belongs to the class-I pyridoxal-phosphate-dependent aminotransferase family.</text>
</comment>
<reference evidence="6" key="1">
    <citation type="journal article" date="2021" name="Nat. Commun.">
        <title>Genetic determinants of endophytism in the Arabidopsis root mycobiome.</title>
        <authorList>
            <person name="Mesny F."/>
            <person name="Miyauchi S."/>
            <person name="Thiergart T."/>
            <person name="Pickel B."/>
            <person name="Atanasova L."/>
            <person name="Karlsson M."/>
            <person name="Huettel B."/>
            <person name="Barry K.W."/>
            <person name="Haridas S."/>
            <person name="Chen C."/>
            <person name="Bauer D."/>
            <person name="Andreopoulos W."/>
            <person name="Pangilinan J."/>
            <person name="LaButti K."/>
            <person name="Riley R."/>
            <person name="Lipzen A."/>
            <person name="Clum A."/>
            <person name="Drula E."/>
            <person name="Henrissat B."/>
            <person name="Kohler A."/>
            <person name="Grigoriev I.V."/>
            <person name="Martin F.M."/>
            <person name="Hacquard S."/>
        </authorList>
    </citation>
    <scope>NUCLEOTIDE SEQUENCE</scope>
    <source>
        <strain evidence="6">MPI-CAGE-CH-0235</strain>
    </source>
</reference>
<protein>
    <submittedName>
        <fullName evidence="6">Pyridoxal phosphate-dependent transferase</fullName>
    </submittedName>
</protein>
<keyword evidence="5" id="KW-0663">Pyridoxal phosphate</keyword>
<evidence type="ECO:0000256" key="1">
    <source>
        <dbReference type="ARBA" id="ARBA00001933"/>
    </source>
</evidence>
<dbReference type="PANTHER" id="PTHR42790">
    <property type="entry name" value="AMINOTRANSFERASE"/>
    <property type="match status" value="1"/>
</dbReference>
<evidence type="ECO:0000313" key="7">
    <source>
        <dbReference type="Proteomes" id="UP000813444"/>
    </source>
</evidence>
<sequence length="501" mass="56537">MEVPVDLSHHINEKSRARHPSPLKDIIKFMGEEGMISLAGGLPHPSLFPLHEVSFKVPGPPGLGQPLDARQQQSSDLTIGRDPVSDQIDLTQFLQYGNGSGNRQLLALCNDLTQRVHAPPCQYQCLLHPGNTNAWAKVVGLLCEDKDFVIVEEYTYPSAQALWVPLGIKAVPVAADEQGIQAGQLRQLLEDWDEDVRGAKRPHVLYLVSVGSNPTGITISAQRRLVEDDPYYFLQYPSYQDSLACTKPQQKTSDDFLKTLTPSFLSLDTQGRVIRLESFSKTLFPGLRLGYFVANPLFTERLLRATEVETQDPAGLSQAYVLGILQSWGIDGYLSWLQSLQFQYLTRRNWLLDSFSEHFTLEAAEKSPLTSADSLVASIRTKDGTLRRPVFSFVDPTAGMFVWSKFYFDKVPRFIELQRTDHQDPEQAFADELWKAWASELVLLTPGSYYHPWQGFEKTTTKARGADPSTAHFRFSFATPTQHEIRAGVKRMSEVIQRFWE</sequence>
<comment type="cofactor">
    <cofactor evidence="1">
        <name>pyridoxal 5'-phosphate</name>
        <dbReference type="ChEBI" id="CHEBI:597326"/>
    </cofactor>
</comment>
<accession>A0A8K0WNH2</accession>
<evidence type="ECO:0000256" key="5">
    <source>
        <dbReference type="ARBA" id="ARBA00022898"/>
    </source>
</evidence>
<dbReference type="CDD" id="cd00609">
    <property type="entry name" value="AAT_like"/>
    <property type="match status" value="1"/>
</dbReference>
<proteinExistence type="inferred from homology"/>
<keyword evidence="7" id="KW-1185">Reference proteome</keyword>
<dbReference type="GO" id="GO:0047536">
    <property type="term" value="F:2-aminoadipate transaminase activity"/>
    <property type="evidence" value="ECO:0007669"/>
    <property type="project" value="TreeGrafter"/>
</dbReference>
<dbReference type="GO" id="GO:0006571">
    <property type="term" value="P:tyrosine biosynthetic process"/>
    <property type="evidence" value="ECO:0007669"/>
    <property type="project" value="TreeGrafter"/>
</dbReference>
<dbReference type="InterPro" id="IPR015424">
    <property type="entry name" value="PyrdxlP-dep_Trfase"/>
</dbReference>
<dbReference type="InterPro" id="IPR050859">
    <property type="entry name" value="Class-I_PLP-dep_aminotransf"/>
</dbReference>
<gene>
    <name evidence="6" type="ORF">B0I35DRAFT_357444</name>
</gene>
<dbReference type="EMBL" id="JAGPNK010000011">
    <property type="protein sequence ID" value="KAH7311396.1"/>
    <property type="molecule type" value="Genomic_DNA"/>
</dbReference>
<evidence type="ECO:0000313" key="6">
    <source>
        <dbReference type="EMBL" id="KAH7311396.1"/>
    </source>
</evidence>
<dbReference type="AlphaFoldDB" id="A0A8K0WNH2"/>
<evidence type="ECO:0000256" key="4">
    <source>
        <dbReference type="ARBA" id="ARBA00022679"/>
    </source>
</evidence>
<dbReference type="Proteomes" id="UP000813444">
    <property type="component" value="Unassembled WGS sequence"/>
</dbReference>
<evidence type="ECO:0000256" key="2">
    <source>
        <dbReference type="ARBA" id="ARBA00007441"/>
    </source>
</evidence>
<dbReference type="GO" id="GO:0019878">
    <property type="term" value="P:lysine biosynthetic process via aminoadipic acid"/>
    <property type="evidence" value="ECO:0007669"/>
    <property type="project" value="TreeGrafter"/>
</dbReference>
<keyword evidence="3" id="KW-0032">Aminotransferase</keyword>
<evidence type="ECO:0000256" key="3">
    <source>
        <dbReference type="ARBA" id="ARBA00022576"/>
    </source>
</evidence>
<dbReference type="GO" id="GO:0008793">
    <property type="term" value="F:aromatic-amino-acid transaminase activity"/>
    <property type="evidence" value="ECO:0007669"/>
    <property type="project" value="TreeGrafter"/>
</dbReference>
<name>A0A8K0WNH2_9HYPO</name>